<reference evidence="1 2" key="1">
    <citation type="journal article" date="2016" name="Nat. Commun.">
        <title>Thousands of microbial genomes shed light on interconnected biogeochemical processes in an aquifer system.</title>
        <authorList>
            <person name="Anantharaman K."/>
            <person name="Brown C.T."/>
            <person name="Hug L.A."/>
            <person name="Sharon I."/>
            <person name="Castelle C.J."/>
            <person name="Probst A.J."/>
            <person name="Thomas B.C."/>
            <person name="Singh A."/>
            <person name="Wilkins M.J."/>
            <person name="Karaoz U."/>
            <person name="Brodie E.L."/>
            <person name="Williams K.H."/>
            <person name="Hubbard S.S."/>
            <person name="Banfield J.F."/>
        </authorList>
    </citation>
    <scope>NUCLEOTIDE SEQUENCE [LARGE SCALE GENOMIC DNA]</scope>
</reference>
<name>A0A1F6GDK8_9PROT</name>
<dbReference type="Proteomes" id="UP000178449">
    <property type="component" value="Unassembled WGS sequence"/>
</dbReference>
<dbReference type="AlphaFoldDB" id="A0A1F6GDK8"/>
<proteinExistence type="predicted"/>
<evidence type="ECO:0000313" key="2">
    <source>
        <dbReference type="Proteomes" id="UP000178449"/>
    </source>
</evidence>
<comment type="caution">
    <text evidence="1">The sequence shown here is derived from an EMBL/GenBank/DDBJ whole genome shotgun (WGS) entry which is preliminary data.</text>
</comment>
<evidence type="ECO:0000313" key="1">
    <source>
        <dbReference type="EMBL" id="OGG96194.1"/>
    </source>
</evidence>
<protein>
    <submittedName>
        <fullName evidence="1">Uncharacterized protein</fullName>
    </submittedName>
</protein>
<accession>A0A1F6GDK8</accession>
<dbReference type="EMBL" id="MFNE01000018">
    <property type="protein sequence ID" value="OGG96194.1"/>
    <property type="molecule type" value="Genomic_DNA"/>
</dbReference>
<gene>
    <name evidence="1" type="ORF">A2527_04660</name>
</gene>
<sequence length="397" mass="46400">MKRLWFSLILLVYLSEDGQAYFDDRYQISRPYLQLENFLDIKAYQPPIQWERDYWAADAGFSGSVGSLSMERFYLKYDLKLDQELSETTGFSYRYQEEQIYESNPAQQEFGFRLGSSWRFDLYGRPAHDKRFGGLGLGFGYGKPQGPQYVRLGRLYQNPLYNQKSTPSDDGPITSEAVETPTEDRFLGHSFGPNHFIWFDFSLMRPSQLRQLDSGRTYFHQGFKAQGRAEGGRELVWGFWGRLEEQRRREQQSGNPAQSQKIELGWADIYLRQTWGPLNLTLGAQRATFRNHIEAEDLAEQYLHHLETDLVYTHLEWAQTPGSTWILGLISGPAWTQKQFAEVFKNSEEQSQQTKANIGLVLHQSNRWRLYFNTSWDLDHPYPRPWDGGNLMAELLF</sequence>
<organism evidence="1 2">
    <name type="scientific">Candidatus Lambdaproteobacteria bacterium RIFOXYD2_FULL_50_16</name>
    <dbReference type="NCBI Taxonomy" id="1817772"/>
    <lineage>
        <taxon>Bacteria</taxon>
        <taxon>Pseudomonadati</taxon>
        <taxon>Pseudomonadota</taxon>
        <taxon>Candidatus Lambdaproteobacteria</taxon>
    </lineage>
</organism>